<keyword evidence="4" id="KW-1185">Reference proteome</keyword>
<accession>A0AA36GW64</accession>
<feature type="chain" id="PRO_5041261555" evidence="2">
    <location>
        <begin position="21"/>
        <end position="243"/>
    </location>
</feature>
<proteinExistence type="predicted"/>
<protein>
    <submittedName>
        <fullName evidence="3">Uncharacterized protein</fullName>
    </submittedName>
</protein>
<evidence type="ECO:0000313" key="4">
    <source>
        <dbReference type="Proteomes" id="UP001176961"/>
    </source>
</evidence>
<name>A0AA36GW64_CYLNA</name>
<reference evidence="3" key="1">
    <citation type="submission" date="2023-07" db="EMBL/GenBank/DDBJ databases">
        <authorList>
            <consortium name="CYATHOMIX"/>
        </authorList>
    </citation>
    <scope>NUCLEOTIDE SEQUENCE</scope>
    <source>
        <strain evidence="3">N/A</strain>
    </source>
</reference>
<feature type="compositionally biased region" description="Basic and acidic residues" evidence="1">
    <location>
        <begin position="93"/>
        <end position="107"/>
    </location>
</feature>
<sequence>MKFAVIICLILCLWEIEVAAKTRTSWKKKDRGRGGKWKKGLIPAFIYKDNRVYCNRTLRPEVHVQYVLAGCNITLAHPNRPRSQSWLRAVLSPEEKKQEDMRTEGKGKSKSKKKKFTSTEQQQTSRQPVKREVLREALMECNRSDKADNETRATDIANMHKWYKQMCFGFAPLNNETISRRNATITTPGVLLMTNVTVEDSGIYQARSGRSYKEFNLQVEKPHFKIKIVTKKQVEKILVPKAE</sequence>
<feature type="compositionally biased region" description="Polar residues" evidence="1">
    <location>
        <begin position="118"/>
        <end position="127"/>
    </location>
</feature>
<dbReference type="EMBL" id="CATQJL010000223">
    <property type="protein sequence ID" value="CAJ0599234.1"/>
    <property type="molecule type" value="Genomic_DNA"/>
</dbReference>
<evidence type="ECO:0000256" key="2">
    <source>
        <dbReference type="SAM" id="SignalP"/>
    </source>
</evidence>
<evidence type="ECO:0000313" key="3">
    <source>
        <dbReference type="EMBL" id="CAJ0599234.1"/>
    </source>
</evidence>
<keyword evidence="2" id="KW-0732">Signal</keyword>
<comment type="caution">
    <text evidence="3">The sequence shown here is derived from an EMBL/GenBank/DDBJ whole genome shotgun (WGS) entry which is preliminary data.</text>
</comment>
<feature type="signal peptide" evidence="2">
    <location>
        <begin position="1"/>
        <end position="20"/>
    </location>
</feature>
<gene>
    <name evidence="3" type="ORF">CYNAS_LOCUS11217</name>
</gene>
<organism evidence="3 4">
    <name type="scientific">Cylicocyclus nassatus</name>
    <name type="common">Nematode worm</name>
    <dbReference type="NCBI Taxonomy" id="53992"/>
    <lineage>
        <taxon>Eukaryota</taxon>
        <taxon>Metazoa</taxon>
        <taxon>Ecdysozoa</taxon>
        <taxon>Nematoda</taxon>
        <taxon>Chromadorea</taxon>
        <taxon>Rhabditida</taxon>
        <taxon>Rhabditina</taxon>
        <taxon>Rhabditomorpha</taxon>
        <taxon>Strongyloidea</taxon>
        <taxon>Strongylidae</taxon>
        <taxon>Cylicocyclus</taxon>
    </lineage>
</organism>
<dbReference type="AlphaFoldDB" id="A0AA36GW64"/>
<feature type="region of interest" description="Disordered" evidence="1">
    <location>
        <begin position="91"/>
        <end position="132"/>
    </location>
</feature>
<dbReference type="Proteomes" id="UP001176961">
    <property type="component" value="Unassembled WGS sequence"/>
</dbReference>
<evidence type="ECO:0000256" key="1">
    <source>
        <dbReference type="SAM" id="MobiDB-lite"/>
    </source>
</evidence>